<dbReference type="EMBL" id="MN740809">
    <property type="protein sequence ID" value="QHU12749.1"/>
    <property type="molecule type" value="Genomic_DNA"/>
</dbReference>
<accession>A0A6C0K4V1</accession>
<name>A0A6C0K4V1_9ZZZZ</name>
<feature type="transmembrane region" description="Helical" evidence="2">
    <location>
        <begin position="30"/>
        <end position="50"/>
    </location>
</feature>
<proteinExistence type="predicted"/>
<evidence type="ECO:0000256" key="2">
    <source>
        <dbReference type="SAM" id="Phobius"/>
    </source>
</evidence>
<evidence type="ECO:0000313" key="3">
    <source>
        <dbReference type="EMBL" id="QHU12749.1"/>
    </source>
</evidence>
<protein>
    <submittedName>
        <fullName evidence="3">Uncharacterized protein</fullName>
    </submittedName>
</protein>
<feature type="region of interest" description="Disordered" evidence="1">
    <location>
        <begin position="1"/>
        <end position="21"/>
    </location>
</feature>
<keyword evidence="2" id="KW-0472">Membrane</keyword>
<sequence>MGNTQTTKKPLGVQEEARKKQTPQEGSTSYIWIGISIGIILLLGFLYTIFYPAKSTTVFAAGPFDLLAPGNNRNSVFSIDSSNKMMIKDADESVQFFVYLDGTLRVGQSIYSGSNGPSHDTGLYNKCQCLNNNDCTNCLPHTGYQTIMNIQNTFVLEILNTPDASRPNAVAAQIYVKTQISNNFNIETFPLPPLPEQKWTMVTISKQGRQISVYYNTKLVLAKKAQNNFATQTPNCAPISVGSNSLSGKVAMVTYFSSNQRLNDVAVRYQMQTDTRGNLISMQVVPTPSFYTLNDKSSYNFVKTLCLDLSCFNFLTKTQTIPTSPYNRVFDTQYA</sequence>
<reference evidence="3" key="1">
    <citation type="journal article" date="2020" name="Nature">
        <title>Giant virus diversity and host interactions through global metagenomics.</title>
        <authorList>
            <person name="Schulz F."/>
            <person name="Roux S."/>
            <person name="Paez-Espino D."/>
            <person name="Jungbluth S."/>
            <person name="Walsh D.A."/>
            <person name="Denef V.J."/>
            <person name="McMahon K.D."/>
            <person name="Konstantinidis K.T."/>
            <person name="Eloe-Fadrosh E.A."/>
            <person name="Kyrpides N.C."/>
            <person name="Woyke T."/>
        </authorList>
    </citation>
    <scope>NUCLEOTIDE SEQUENCE</scope>
    <source>
        <strain evidence="3">GVMAG-S-1101172-89</strain>
    </source>
</reference>
<dbReference type="AlphaFoldDB" id="A0A6C0K4V1"/>
<evidence type="ECO:0000256" key="1">
    <source>
        <dbReference type="SAM" id="MobiDB-lite"/>
    </source>
</evidence>
<keyword evidence="2" id="KW-0812">Transmembrane</keyword>
<organism evidence="3">
    <name type="scientific">viral metagenome</name>
    <dbReference type="NCBI Taxonomy" id="1070528"/>
    <lineage>
        <taxon>unclassified sequences</taxon>
        <taxon>metagenomes</taxon>
        <taxon>organismal metagenomes</taxon>
    </lineage>
</organism>
<keyword evidence="2" id="KW-1133">Transmembrane helix</keyword>